<dbReference type="InterPro" id="IPR045002">
    <property type="entry name" value="Ech1-like"/>
</dbReference>
<evidence type="ECO:0000256" key="8">
    <source>
        <dbReference type="ARBA" id="ARBA00023235"/>
    </source>
</evidence>
<dbReference type="GO" id="GO:0051750">
    <property type="term" value="F:delta(3,5)-delta(2,4)-dienoyl-CoA isomerase activity"/>
    <property type="evidence" value="ECO:0007669"/>
    <property type="project" value="TreeGrafter"/>
</dbReference>
<comment type="caution">
    <text evidence="9">The sequence shown here is derived from an EMBL/GenBank/DDBJ whole genome shotgun (WGS) entry which is preliminary data.</text>
</comment>
<proteinExistence type="inferred from homology"/>
<dbReference type="GO" id="GO:0005777">
    <property type="term" value="C:peroxisome"/>
    <property type="evidence" value="ECO:0007669"/>
    <property type="project" value="UniProtKB-SubCell"/>
</dbReference>
<keyword evidence="10" id="KW-1185">Reference proteome</keyword>
<protein>
    <submittedName>
        <fullName evidence="9">ClpP/crotonase-like domain-containing protein</fullName>
    </submittedName>
</protein>
<dbReference type="InterPro" id="IPR029045">
    <property type="entry name" value="ClpP/crotonase-like_dom_sf"/>
</dbReference>
<comment type="similarity">
    <text evidence="3">Belongs to the enoyl-CoA hydratase/isomerase family.</text>
</comment>
<dbReference type="Gene3D" id="1.10.12.10">
    <property type="entry name" value="Lyase 2-enoyl-coa Hydratase, Chain A, domain 2"/>
    <property type="match status" value="1"/>
</dbReference>
<dbReference type="AlphaFoldDB" id="A0AAD5KCG7"/>
<dbReference type="PANTHER" id="PTHR43149:SF1">
    <property type="entry name" value="DELTA(3,5)-DELTA(2,4)-DIENOYL-COA ISOMERASE, MITOCHONDRIAL"/>
    <property type="match status" value="1"/>
</dbReference>
<evidence type="ECO:0000256" key="2">
    <source>
        <dbReference type="ARBA" id="ARBA00005005"/>
    </source>
</evidence>
<dbReference type="GO" id="GO:0006631">
    <property type="term" value="P:fatty acid metabolic process"/>
    <property type="evidence" value="ECO:0007669"/>
    <property type="project" value="UniProtKB-KW"/>
</dbReference>
<dbReference type="FunFam" id="3.90.226.10:FF:000024">
    <property type="entry name" value="Delta3,5-delta2,4-dienoyl-CoA isomerase"/>
    <property type="match status" value="1"/>
</dbReference>
<reference evidence="9" key="1">
    <citation type="journal article" date="2022" name="IScience">
        <title>Evolution of zygomycete secretomes and the origins of terrestrial fungal ecologies.</title>
        <authorList>
            <person name="Chang Y."/>
            <person name="Wang Y."/>
            <person name="Mondo S."/>
            <person name="Ahrendt S."/>
            <person name="Andreopoulos W."/>
            <person name="Barry K."/>
            <person name="Beard J."/>
            <person name="Benny G.L."/>
            <person name="Blankenship S."/>
            <person name="Bonito G."/>
            <person name="Cuomo C."/>
            <person name="Desiro A."/>
            <person name="Gervers K.A."/>
            <person name="Hundley H."/>
            <person name="Kuo A."/>
            <person name="LaButti K."/>
            <person name="Lang B.F."/>
            <person name="Lipzen A."/>
            <person name="O'Donnell K."/>
            <person name="Pangilinan J."/>
            <person name="Reynolds N."/>
            <person name="Sandor L."/>
            <person name="Smith M.E."/>
            <person name="Tsang A."/>
            <person name="Grigoriev I.V."/>
            <person name="Stajich J.E."/>
            <person name="Spatafora J.W."/>
        </authorList>
    </citation>
    <scope>NUCLEOTIDE SEQUENCE</scope>
    <source>
        <strain evidence="9">RSA 2281</strain>
    </source>
</reference>
<dbReference type="Gene3D" id="3.90.226.10">
    <property type="entry name" value="2-enoyl-CoA Hydratase, Chain A, domain 1"/>
    <property type="match status" value="1"/>
</dbReference>
<dbReference type="EMBL" id="JAIXMP010000001">
    <property type="protein sequence ID" value="KAI9278421.1"/>
    <property type="molecule type" value="Genomic_DNA"/>
</dbReference>
<dbReference type="Pfam" id="PF00378">
    <property type="entry name" value="ECH_1"/>
    <property type="match status" value="1"/>
</dbReference>
<organism evidence="9 10">
    <name type="scientific">Phascolomyces articulosus</name>
    <dbReference type="NCBI Taxonomy" id="60185"/>
    <lineage>
        <taxon>Eukaryota</taxon>
        <taxon>Fungi</taxon>
        <taxon>Fungi incertae sedis</taxon>
        <taxon>Mucoromycota</taxon>
        <taxon>Mucoromycotina</taxon>
        <taxon>Mucoromycetes</taxon>
        <taxon>Mucorales</taxon>
        <taxon>Lichtheimiaceae</taxon>
        <taxon>Phascolomyces</taxon>
    </lineage>
</organism>
<keyword evidence="6" id="KW-0443">Lipid metabolism</keyword>
<evidence type="ECO:0000256" key="1">
    <source>
        <dbReference type="ARBA" id="ARBA00004275"/>
    </source>
</evidence>
<dbReference type="GO" id="GO:0005739">
    <property type="term" value="C:mitochondrion"/>
    <property type="evidence" value="ECO:0007669"/>
    <property type="project" value="TreeGrafter"/>
</dbReference>
<accession>A0AAD5KCG7</accession>
<dbReference type="InterPro" id="IPR014748">
    <property type="entry name" value="Enoyl-CoA_hydra_C"/>
</dbReference>
<name>A0AAD5KCG7_9FUNG</name>
<evidence type="ECO:0000256" key="5">
    <source>
        <dbReference type="ARBA" id="ARBA00022990"/>
    </source>
</evidence>
<evidence type="ECO:0000313" key="10">
    <source>
        <dbReference type="Proteomes" id="UP001209540"/>
    </source>
</evidence>
<keyword evidence="4" id="KW-0276">Fatty acid metabolism</keyword>
<evidence type="ECO:0000256" key="7">
    <source>
        <dbReference type="ARBA" id="ARBA00023140"/>
    </source>
</evidence>
<dbReference type="FunFam" id="1.10.12.10:FF:000004">
    <property type="entry name" value="Delta3,5-delta2,4-dienoyl-CoA isomerase"/>
    <property type="match status" value="1"/>
</dbReference>
<comment type="pathway">
    <text evidence="2">Lipid metabolism; fatty acid beta-oxidation.</text>
</comment>
<dbReference type="CDD" id="cd06558">
    <property type="entry name" value="crotonase-like"/>
    <property type="match status" value="1"/>
</dbReference>
<dbReference type="SUPFAM" id="SSF52096">
    <property type="entry name" value="ClpP/crotonase"/>
    <property type="match status" value="1"/>
</dbReference>
<dbReference type="InterPro" id="IPR001753">
    <property type="entry name" value="Enoyl-CoA_hydra/iso"/>
</dbReference>
<comment type="subcellular location">
    <subcellularLocation>
        <location evidence="1">Peroxisome</location>
    </subcellularLocation>
</comment>
<dbReference type="PANTHER" id="PTHR43149">
    <property type="entry name" value="ENOYL-COA HYDRATASE"/>
    <property type="match status" value="1"/>
</dbReference>
<evidence type="ECO:0000256" key="4">
    <source>
        <dbReference type="ARBA" id="ARBA00022832"/>
    </source>
</evidence>
<reference evidence="9" key="2">
    <citation type="submission" date="2023-02" db="EMBL/GenBank/DDBJ databases">
        <authorList>
            <consortium name="DOE Joint Genome Institute"/>
            <person name="Mondo S.J."/>
            <person name="Chang Y."/>
            <person name="Wang Y."/>
            <person name="Ahrendt S."/>
            <person name="Andreopoulos W."/>
            <person name="Barry K."/>
            <person name="Beard J."/>
            <person name="Benny G.L."/>
            <person name="Blankenship S."/>
            <person name="Bonito G."/>
            <person name="Cuomo C."/>
            <person name="Desiro A."/>
            <person name="Gervers K.A."/>
            <person name="Hundley H."/>
            <person name="Kuo A."/>
            <person name="LaButti K."/>
            <person name="Lang B.F."/>
            <person name="Lipzen A."/>
            <person name="O'Donnell K."/>
            <person name="Pangilinan J."/>
            <person name="Reynolds N."/>
            <person name="Sandor L."/>
            <person name="Smith M.W."/>
            <person name="Tsang A."/>
            <person name="Grigoriev I.V."/>
            <person name="Stajich J.E."/>
            <person name="Spatafora J.W."/>
        </authorList>
    </citation>
    <scope>NUCLEOTIDE SEQUENCE</scope>
    <source>
        <strain evidence="9">RSA 2281</strain>
    </source>
</reference>
<evidence type="ECO:0000256" key="6">
    <source>
        <dbReference type="ARBA" id="ARBA00023098"/>
    </source>
</evidence>
<sequence>MPESPKYQYENVKVQVFPDGVAHVELNRPKSLNSFNYGLIRDILAAFTDIDSDPRVRAIVLSGSGRMFTAGLDLKQGSSKNKISPDLDVARQAFARQAHLRWFQSSVSSLEKCSKPVIVAMHGGVIGAGVDLSTSGDIRYGTKDSYYCIKEVDVGLAADIGTLQRLPKVVGNASLIRELCYTSRNMYADEALQCGLISRIFDNKEQLIEGALKTAREIASKSPVAVVSTKKLLNYSRDHSVDEGLEYTAVWNGVMLGTEDIPKSVEAFLKKKPAVYANL</sequence>
<evidence type="ECO:0000313" key="9">
    <source>
        <dbReference type="EMBL" id="KAI9278421.1"/>
    </source>
</evidence>
<keyword evidence="7" id="KW-0576">Peroxisome</keyword>
<gene>
    <name evidence="9" type="ORF">BDA99DRAFT_492103</name>
</gene>
<evidence type="ECO:0000256" key="3">
    <source>
        <dbReference type="ARBA" id="ARBA00005254"/>
    </source>
</evidence>
<keyword evidence="5" id="KW-0007">Acetylation</keyword>
<dbReference type="Proteomes" id="UP001209540">
    <property type="component" value="Unassembled WGS sequence"/>
</dbReference>
<keyword evidence="8" id="KW-0413">Isomerase</keyword>